<dbReference type="SUPFAM" id="SSF53822">
    <property type="entry name" value="Periplasmic binding protein-like I"/>
    <property type="match status" value="1"/>
</dbReference>
<evidence type="ECO:0000256" key="2">
    <source>
        <dbReference type="ARBA" id="ARBA00022729"/>
    </source>
</evidence>
<organism evidence="5 6">
    <name type="scientific">Jatrophihabitans endophyticus</name>
    <dbReference type="NCBI Taxonomy" id="1206085"/>
    <lineage>
        <taxon>Bacteria</taxon>
        <taxon>Bacillati</taxon>
        <taxon>Actinomycetota</taxon>
        <taxon>Actinomycetes</taxon>
        <taxon>Jatrophihabitantales</taxon>
        <taxon>Jatrophihabitantaceae</taxon>
        <taxon>Jatrophihabitans</taxon>
    </lineage>
</organism>
<protein>
    <submittedName>
        <fullName evidence="5">Amino acid/amide ABC transporter substrate-binding protein, HAAT family</fullName>
    </submittedName>
</protein>
<evidence type="ECO:0000259" key="4">
    <source>
        <dbReference type="Pfam" id="PF13458"/>
    </source>
</evidence>
<feature type="chain" id="PRO_5039448794" evidence="3">
    <location>
        <begin position="30"/>
        <end position="419"/>
    </location>
</feature>
<dbReference type="PANTHER" id="PTHR47235">
    <property type="entry name" value="BLR6548 PROTEIN"/>
    <property type="match status" value="1"/>
</dbReference>
<dbReference type="RefSeq" id="WP_073391426.1">
    <property type="nucleotide sequence ID" value="NZ_FQVU01000004.1"/>
</dbReference>
<feature type="domain" description="Leucine-binding protein" evidence="4">
    <location>
        <begin position="43"/>
        <end position="366"/>
    </location>
</feature>
<dbReference type="InterPro" id="IPR028081">
    <property type="entry name" value="Leu-bd"/>
</dbReference>
<evidence type="ECO:0000256" key="1">
    <source>
        <dbReference type="ARBA" id="ARBA00010062"/>
    </source>
</evidence>
<accession>A0A1M5PZ87</accession>
<dbReference type="STRING" id="1206085.SAMN05443575_3227"/>
<feature type="signal peptide" evidence="3">
    <location>
        <begin position="1"/>
        <end position="29"/>
    </location>
</feature>
<evidence type="ECO:0000313" key="6">
    <source>
        <dbReference type="Proteomes" id="UP000186132"/>
    </source>
</evidence>
<dbReference type="CDD" id="cd06341">
    <property type="entry name" value="PBP1_ABC_ligand_binding-like"/>
    <property type="match status" value="1"/>
</dbReference>
<proteinExistence type="inferred from homology"/>
<evidence type="ECO:0000313" key="5">
    <source>
        <dbReference type="EMBL" id="SHH06513.1"/>
    </source>
</evidence>
<dbReference type="EMBL" id="FQVU01000004">
    <property type="protein sequence ID" value="SHH06513.1"/>
    <property type="molecule type" value="Genomic_DNA"/>
</dbReference>
<dbReference type="Gene3D" id="3.40.50.2300">
    <property type="match status" value="2"/>
</dbReference>
<name>A0A1M5PZ87_9ACTN</name>
<comment type="similarity">
    <text evidence="1">Belongs to the leucine-binding protein family.</text>
</comment>
<keyword evidence="6" id="KW-1185">Reference proteome</keyword>
<dbReference type="Pfam" id="PF13458">
    <property type="entry name" value="Peripla_BP_6"/>
    <property type="match status" value="1"/>
</dbReference>
<dbReference type="Proteomes" id="UP000186132">
    <property type="component" value="Unassembled WGS sequence"/>
</dbReference>
<dbReference type="AlphaFoldDB" id="A0A1M5PZ87"/>
<keyword evidence="2 3" id="KW-0732">Signal</keyword>
<dbReference type="PROSITE" id="PS51257">
    <property type="entry name" value="PROKAR_LIPOPROTEIN"/>
    <property type="match status" value="1"/>
</dbReference>
<dbReference type="InterPro" id="IPR028082">
    <property type="entry name" value="Peripla_BP_I"/>
</dbReference>
<sequence>MHRRTTMKVSAAALLAAALTLTACGSDSAGGGAAEDGGLKGTPITIGMMCSCSGPFAANLGGTPDVATAWTKTVNNSGGINGHPVKVVVADDGGDATKSQQMIRKLVEQDKVMAVVDEVASYDASWASYVSGKGVPVLAGVSFTQPMSTNPNFFPTGGTLAAITYGLVQNVQKSGKTKLAVLACAEAPLCAGYTGQISRIAKATGSSVTVAYQSKISATQASYTAQCLAAKSAGADSMYVGHGGTVVTRVVDQCVQQGYQPTQFQVGGDVVGSWEKDRNLDGVPIAQFHLPLHDETTQGGKAFHDALRKYAPGVPTSSNYSEDTLSTWIGLQLFAAAAKAGKIAPTSTGADVKKGLYTLKNETLGGLTPPLNYVAGKPTVTNCYFNESVENGKWTTPGGVKPVCLPADVAAKVNAAFAG</sequence>
<gene>
    <name evidence="5" type="ORF">SAMN05443575_3227</name>
</gene>
<reference evidence="5 6" key="1">
    <citation type="submission" date="2016-11" db="EMBL/GenBank/DDBJ databases">
        <authorList>
            <person name="Jaros S."/>
            <person name="Januszkiewicz K."/>
            <person name="Wedrychowicz H."/>
        </authorList>
    </citation>
    <scope>NUCLEOTIDE SEQUENCE [LARGE SCALE GENOMIC DNA]</scope>
    <source>
        <strain evidence="5 6">DSM 45627</strain>
    </source>
</reference>
<dbReference type="PANTHER" id="PTHR47235:SF1">
    <property type="entry name" value="BLR6548 PROTEIN"/>
    <property type="match status" value="1"/>
</dbReference>
<evidence type="ECO:0000256" key="3">
    <source>
        <dbReference type="SAM" id="SignalP"/>
    </source>
</evidence>
<dbReference type="OrthoDB" id="4482263at2"/>